<dbReference type="GO" id="GO:0016020">
    <property type="term" value="C:membrane"/>
    <property type="evidence" value="ECO:0007669"/>
    <property type="project" value="UniProtKB-SubCell"/>
</dbReference>
<dbReference type="GO" id="GO:0006885">
    <property type="term" value="P:regulation of pH"/>
    <property type="evidence" value="ECO:0007669"/>
    <property type="project" value="TreeGrafter"/>
</dbReference>
<dbReference type="Proteomes" id="UP000029121">
    <property type="component" value="Unassembled WGS sequence"/>
</dbReference>
<evidence type="ECO:0000259" key="11">
    <source>
        <dbReference type="Pfam" id="PF00999"/>
    </source>
</evidence>
<dbReference type="InterPro" id="IPR038770">
    <property type="entry name" value="Na+/solute_symporter_sf"/>
</dbReference>
<keyword evidence="7" id="KW-0406">Ion transport</keyword>
<evidence type="ECO:0000313" key="15">
    <source>
        <dbReference type="Proteomes" id="UP000029121"/>
    </source>
</evidence>
<keyword evidence="2" id="KW-0813">Transport</keyword>
<keyword evidence="8 10" id="KW-0472">Membrane</keyword>
<accession>R0HK71</accession>
<feature type="transmembrane region" description="Helical" evidence="10">
    <location>
        <begin position="305"/>
        <end position="323"/>
    </location>
</feature>
<evidence type="ECO:0000256" key="9">
    <source>
        <dbReference type="ARBA" id="ARBA00038341"/>
    </source>
</evidence>
<evidence type="ECO:0000256" key="6">
    <source>
        <dbReference type="ARBA" id="ARBA00022989"/>
    </source>
</evidence>
<dbReference type="GO" id="GO:0006813">
    <property type="term" value="P:potassium ion transport"/>
    <property type="evidence" value="ECO:0007669"/>
    <property type="project" value="UniProtKB-KW"/>
</dbReference>
<feature type="transmembrane region" description="Helical" evidence="10">
    <location>
        <begin position="221"/>
        <end position="243"/>
    </location>
</feature>
<sequence>MEFGDDRNLYLRDTWRDANMICGVLPINPSSTGLWPSPKLDDPKANIEFWNYMFPHVHIIFLIVTVLWQFFHFFLKRLGMIRFTSHMLTGILLSKSFLKENTAARNFFSSEDYKESMFGLVGACSYMMFWFLMGVKMDLGLIRSTGRKAIAIGLSSVLLSIMVCAFIFYYIIRDVGTKKGEPSLDFFEVILIYLIQCLSSFPVIGNLLFELGLQNSELGRLAMSSAVISDFSSSILSAVIVFLKELKDEKTRLGSVFIGDVVVGNRPLKRALTVVSFICFAIYIFRPLMFFIVKRTPSGRPVKKFYIYAIIILVFGSAILADWCKQSIFIGPFILGLAVPHGPPLGSAIVQKFESVVFGTFLPFFVATSAEEIDTSILQSWIDIKSVSIIVFVSFVVKFVLTTLPAFLYGMPANDCIALSLIMSIKGIFEFGAYGYSYQRGNLRPMTFTVLSLYILLNSAIIPPLLRRIYDPSRMYAGYEKRNMLHMKQNSELRILSCIYRTDDIRPMINLLEATCPSRENPVATYVLHLMELVGQANPVLISHRLQTRKSENTSYNSENVVVSFEQFRKDFFGSVFVSTYTALSIPKMMHGDICMLALNNTTSLIILPFHQTWSANGLAIVSDSKMIRKLNKSVLDLSPCSVGIFVYRSNNGRRTIKETSANFSSYEVCMLFLGGKDDREALTLARRMACDSRINITVVSLISSDQKAKQITDWDRMLDLELLRDVKSNVLAGADLIFTEEVVNDASQTSELLKSIANEYDLFIVGREKGRKSPFTDGLEEWSEFEELGVIGDLLTSKDLNCQASVLVIQQQQQMI</sequence>
<dbReference type="eggNOG" id="KOG1650">
    <property type="taxonomic scope" value="Eukaryota"/>
</dbReference>
<name>R0HK71_9BRAS</name>
<feature type="transmembrane region" description="Helical" evidence="10">
    <location>
        <begin position="49"/>
        <end position="68"/>
    </location>
</feature>
<protein>
    <submittedName>
        <fullName evidence="14">Uncharacterized protein</fullName>
    </submittedName>
</protein>
<proteinExistence type="inferred from homology"/>
<evidence type="ECO:0000256" key="10">
    <source>
        <dbReference type="SAM" id="Phobius"/>
    </source>
</evidence>
<dbReference type="PANTHER" id="PTHR32468:SF17">
    <property type="entry name" value="CATION_H(+) ANTIPORTER 4"/>
    <property type="match status" value="1"/>
</dbReference>
<dbReference type="GO" id="GO:0015297">
    <property type="term" value="F:antiporter activity"/>
    <property type="evidence" value="ECO:0007669"/>
    <property type="project" value="InterPro"/>
</dbReference>
<evidence type="ECO:0000256" key="2">
    <source>
        <dbReference type="ARBA" id="ARBA00022448"/>
    </source>
</evidence>
<feature type="transmembrane region" description="Helical" evidence="10">
    <location>
        <begin position="271"/>
        <end position="293"/>
    </location>
</feature>
<evidence type="ECO:0000259" key="12">
    <source>
        <dbReference type="Pfam" id="PF23256"/>
    </source>
</evidence>
<dbReference type="GO" id="GO:0012505">
    <property type="term" value="C:endomembrane system"/>
    <property type="evidence" value="ECO:0007669"/>
    <property type="project" value="TreeGrafter"/>
</dbReference>
<feature type="domain" description="Cation/H+ exchanger transmembrane" evidence="11">
    <location>
        <begin position="68"/>
        <end position="467"/>
    </location>
</feature>
<dbReference type="InterPro" id="IPR050794">
    <property type="entry name" value="CPA2_transporter"/>
</dbReference>
<keyword evidence="4 10" id="KW-0812">Transmembrane</keyword>
<reference evidence="15" key="1">
    <citation type="journal article" date="2013" name="Nat. Genet.">
        <title>The Capsella rubella genome and the genomic consequences of rapid mating system evolution.</title>
        <authorList>
            <person name="Slotte T."/>
            <person name="Hazzouri K.M."/>
            <person name="Agren J.A."/>
            <person name="Koenig D."/>
            <person name="Maumus F."/>
            <person name="Guo Y.L."/>
            <person name="Steige K."/>
            <person name="Platts A.E."/>
            <person name="Escobar J.S."/>
            <person name="Newman L.K."/>
            <person name="Wang W."/>
            <person name="Mandakova T."/>
            <person name="Vello E."/>
            <person name="Smith L.M."/>
            <person name="Henz S.R."/>
            <person name="Steffen J."/>
            <person name="Takuno S."/>
            <person name="Brandvain Y."/>
            <person name="Coop G."/>
            <person name="Andolfatto P."/>
            <person name="Hu T.T."/>
            <person name="Blanchette M."/>
            <person name="Clark R.M."/>
            <person name="Quesneville H."/>
            <person name="Nordborg M."/>
            <person name="Gaut B.S."/>
            <person name="Lysak M.A."/>
            <person name="Jenkins J."/>
            <person name="Grimwood J."/>
            <person name="Chapman J."/>
            <person name="Prochnik S."/>
            <person name="Shu S."/>
            <person name="Rokhsar D."/>
            <person name="Schmutz J."/>
            <person name="Weigel D."/>
            <person name="Wright S.I."/>
        </authorList>
    </citation>
    <scope>NUCLEOTIDE SEQUENCE [LARGE SCALE GENOMIC DNA]</scope>
    <source>
        <strain evidence="15">cv. Monte Gargano</strain>
    </source>
</reference>
<evidence type="ECO:0000256" key="8">
    <source>
        <dbReference type="ARBA" id="ARBA00023136"/>
    </source>
</evidence>
<dbReference type="AlphaFoldDB" id="R0HK71"/>
<dbReference type="InterPro" id="IPR006153">
    <property type="entry name" value="Cation/H_exchanger_TM"/>
</dbReference>
<evidence type="ECO:0000256" key="1">
    <source>
        <dbReference type="ARBA" id="ARBA00004141"/>
    </source>
</evidence>
<feature type="transmembrane region" description="Helical" evidence="10">
    <location>
        <begin position="190"/>
        <end position="209"/>
    </location>
</feature>
<dbReference type="Pfam" id="PF23259">
    <property type="entry name" value="CHX17_C"/>
    <property type="match status" value="1"/>
</dbReference>
<evidence type="ECO:0000256" key="7">
    <source>
        <dbReference type="ARBA" id="ARBA00023065"/>
    </source>
</evidence>
<dbReference type="Gene3D" id="1.20.1530.20">
    <property type="match status" value="1"/>
</dbReference>
<evidence type="ECO:0000256" key="5">
    <source>
        <dbReference type="ARBA" id="ARBA00022958"/>
    </source>
</evidence>
<dbReference type="OrthoDB" id="1938353at2759"/>
<feature type="domain" description="Cation/H(+) antiporter central" evidence="12">
    <location>
        <begin position="524"/>
        <end position="654"/>
    </location>
</feature>
<feature type="transmembrane region" description="Helical" evidence="10">
    <location>
        <begin position="149"/>
        <end position="170"/>
    </location>
</feature>
<keyword evidence="15" id="KW-1185">Reference proteome</keyword>
<feature type="transmembrane region" description="Helical" evidence="10">
    <location>
        <begin position="416"/>
        <end position="436"/>
    </location>
</feature>
<comment type="subcellular location">
    <subcellularLocation>
        <location evidence="1">Membrane</location>
        <topology evidence="1">Multi-pass membrane protein</topology>
    </subcellularLocation>
</comment>
<feature type="transmembrane region" description="Helical" evidence="10">
    <location>
        <begin position="448"/>
        <end position="466"/>
    </location>
</feature>
<evidence type="ECO:0000256" key="3">
    <source>
        <dbReference type="ARBA" id="ARBA00022538"/>
    </source>
</evidence>
<keyword evidence="3" id="KW-0633">Potassium transport</keyword>
<evidence type="ECO:0000256" key="4">
    <source>
        <dbReference type="ARBA" id="ARBA00022692"/>
    </source>
</evidence>
<keyword evidence="5" id="KW-0630">Potassium</keyword>
<dbReference type="KEGG" id="crb:17887253"/>
<evidence type="ECO:0000313" key="14">
    <source>
        <dbReference type="EMBL" id="EOA25610.1"/>
    </source>
</evidence>
<keyword evidence="6 10" id="KW-1133">Transmembrane helix</keyword>
<dbReference type="PANTHER" id="PTHR32468">
    <property type="entry name" value="CATION/H + ANTIPORTER"/>
    <property type="match status" value="1"/>
</dbReference>
<gene>
    <name evidence="14" type="ORF">CARUB_v10018957mg</name>
</gene>
<dbReference type="GO" id="GO:1902600">
    <property type="term" value="P:proton transmembrane transport"/>
    <property type="evidence" value="ECO:0007669"/>
    <property type="project" value="InterPro"/>
</dbReference>
<feature type="transmembrane region" description="Helical" evidence="10">
    <location>
        <begin position="118"/>
        <end position="137"/>
    </location>
</feature>
<dbReference type="EMBL" id="KB870809">
    <property type="protein sequence ID" value="EOA25610.1"/>
    <property type="molecule type" value="Genomic_DNA"/>
</dbReference>
<dbReference type="InterPro" id="IPR057290">
    <property type="entry name" value="CHX17_C"/>
</dbReference>
<organism evidence="14 15">
    <name type="scientific">Capsella rubella</name>
    <dbReference type="NCBI Taxonomy" id="81985"/>
    <lineage>
        <taxon>Eukaryota</taxon>
        <taxon>Viridiplantae</taxon>
        <taxon>Streptophyta</taxon>
        <taxon>Embryophyta</taxon>
        <taxon>Tracheophyta</taxon>
        <taxon>Spermatophyta</taxon>
        <taxon>Magnoliopsida</taxon>
        <taxon>eudicotyledons</taxon>
        <taxon>Gunneridae</taxon>
        <taxon>Pentapetalae</taxon>
        <taxon>rosids</taxon>
        <taxon>malvids</taxon>
        <taxon>Brassicales</taxon>
        <taxon>Brassicaceae</taxon>
        <taxon>Camelineae</taxon>
        <taxon>Capsella</taxon>
    </lineage>
</organism>
<dbReference type="Pfam" id="PF23256">
    <property type="entry name" value="CHX17_2nd"/>
    <property type="match status" value="1"/>
</dbReference>
<feature type="transmembrane region" description="Helical" evidence="10">
    <location>
        <begin position="387"/>
        <end position="409"/>
    </location>
</feature>
<dbReference type="InterPro" id="IPR057291">
    <property type="entry name" value="CHX17_2nd"/>
</dbReference>
<evidence type="ECO:0000259" key="13">
    <source>
        <dbReference type="Pfam" id="PF23259"/>
    </source>
</evidence>
<dbReference type="Pfam" id="PF00999">
    <property type="entry name" value="Na_H_Exchanger"/>
    <property type="match status" value="1"/>
</dbReference>
<comment type="similarity">
    <text evidence="9">Belongs to the monovalent cation:proton antiporter 2 (CPA2) transporter (TC 2.A.37) family. CHX (TC 2.A.37.4) subfamily.</text>
</comment>
<feature type="domain" description="Cation/H(+) antiporter C-terminal" evidence="13">
    <location>
        <begin position="667"/>
        <end position="813"/>
    </location>
</feature>